<comment type="caution">
    <text evidence="2">The sequence shown here is derived from an EMBL/GenBank/DDBJ whole genome shotgun (WGS) entry which is preliminary data.</text>
</comment>
<dbReference type="Proteomes" id="UP001595976">
    <property type="component" value="Unassembled WGS sequence"/>
</dbReference>
<keyword evidence="1" id="KW-0472">Membrane</keyword>
<proteinExistence type="predicted"/>
<sequence length="72" mass="7753">MLQSLFKLTCLGIAMLGPFSAGALFNFVVEPEIYAIFLVGGLLLGFAGLCGFASVERDEERAHRAARFGREG</sequence>
<organism evidence="2 3">
    <name type="scientific">Bosea minatitlanensis</name>
    <dbReference type="NCBI Taxonomy" id="128782"/>
    <lineage>
        <taxon>Bacteria</taxon>
        <taxon>Pseudomonadati</taxon>
        <taxon>Pseudomonadota</taxon>
        <taxon>Alphaproteobacteria</taxon>
        <taxon>Hyphomicrobiales</taxon>
        <taxon>Boseaceae</taxon>
        <taxon>Bosea</taxon>
    </lineage>
</organism>
<keyword evidence="1" id="KW-0812">Transmembrane</keyword>
<gene>
    <name evidence="2" type="ORF">ACFPK2_04820</name>
</gene>
<evidence type="ECO:0000256" key="1">
    <source>
        <dbReference type="SAM" id="Phobius"/>
    </source>
</evidence>
<keyword evidence="3" id="KW-1185">Reference proteome</keyword>
<protein>
    <submittedName>
        <fullName evidence="2">Uncharacterized protein</fullName>
    </submittedName>
</protein>
<keyword evidence="1" id="KW-1133">Transmembrane helix</keyword>
<name>A0ABW0F248_9HYPH</name>
<dbReference type="RefSeq" id="WP_260347626.1">
    <property type="nucleotide sequence ID" value="NZ_JAOAOS010000001.1"/>
</dbReference>
<reference evidence="3" key="1">
    <citation type="journal article" date="2019" name="Int. J. Syst. Evol. Microbiol.">
        <title>The Global Catalogue of Microorganisms (GCM) 10K type strain sequencing project: providing services to taxonomists for standard genome sequencing and annotation.</title>
        <authorList>
            <consortium name="The Broad Institute Genomics Platform"/>
            <consortium name="The Broad Institute Genome Sequencing Center for Infectious Disease"/>
            <person name="Wu L."/>
            <person name="Ma J."/>
        </authorList>
    </citation>
    <scope>NUCLEOTIDE SEQUENCE [LARGE SCALE GENOMIC DNA]</scope>
    <source>
        <strain evidence="3">CGMCC 1.15643</strain>
    </source>
</reference>
<evidence type="ECO:0000313" key="2">
    <source>
        <dbReference type="EMBL" id="MFC5292311.1"/>
    </source>
</evidence>
<feature type="transmembrane region" description="Helical" evidence="1">
    <location>
        <begin position="33"/>
        <end position="55"/>
    </location>
</feature>
<evidence type="ECO:0000313" key="3">
    <source>
        <dbReference type="Proteomes" id="UP001595976"/>
    </source>
</evidence>
<dbReference type="EMBL" id="JBHSLI010000001">
    <property type="protein sequence ID" value="MFC5292311.1"/>
    <property type="molecule type" value="Genomic_DNA"/>
</dbReference>
<accession>A0ABW0F248</accession>